<dbReference type="PANTHER" id="PTHR47756:SF2">
    <property type="entry name" value="BLL6612 PROTEIN"/>
    <property type="match status" value="1"/>
</dbReference>
<feature type="domain" description="DUF6596" evidence="2">
    <location>
        <begin position="180"/>
        <end position="273"/>
    </location>
</feature>
<dbReference type="Pfam" id="PF20239">
    <property type="entry name" value="DUF6596"/>
    <property type="match status" value="1"/>
</dbReference>
<dbReference type="Proteomes" id="UP000515728">
    <property type="component" value="Chromosome"/>
</dbReference>
<dbReference type="Gene3D" id="1.10.1740.10">
    <property type="match status" value="1"/>
</dbReference>
<dbReference type="SUPFAM" id="SSF88946">
    <property type="entry name" value="Sigma2 domain of RNA polymerase sigma factors"/>
    <property type="match status" value="1"/>
</dbReference>
<organism evidence="3 4">
    <name type="scientific">Pseudonocardia petroleophila</name>
    <dbReference type="NCBI Taxonomy" id="37331"/>
    <lineage>
        <taxon>Bacteria</taxon>
        <taxon>Bacillati</taxon>
        <taxon>Actinomycetota</taxon>
        <taxon>Actinomycetes</taxon>
        <taxon>Pseudonocardiales</taxon>
        <taxon>Pseudonocardiaceae</taxon>
        <taxon>Pseudonocardia</taxon>
    </lineage>
</organism>
<evidence type="ECO:0000313" key="4">
    <source>
        <dbReference type="Proteomes" id="UP000515728"/>
    </source>
</evidence>
<evidence type="ECO:0000259" key="1">
    <source>
        <dbReference type="Pfam" id="PF04542"/>
    </source>
</evidence>
<dbReference type="AlphaFoldDB" id="A0A7G7MIA0"/>
<dbReference type="KEGG" id="ppel:H6H00_31655"/>
<dbReference type="InterPro" id="IPR013325">
    <property type="entry name" value="RNA_pol_sigma_r2"/>
</dbReference>
<name>A0A7G7MIA0_9PSEU</name>
<dbReference type="EMBL" id="CP060131">
    <property type="protein sequence ID" value="QNG52511.1"/>
    <property type="molecule type" value="Genomic_DNA"/>
</dbReference>
<dbReference type="Pfam" id="PF04542">
    <property type="entry name" value="Sigma70_r2"/>
    <property type="match status" value="1"/>
</dbReference>
<gene>
    <name evidence="3" type="ORF">H6H00_31655</name>
</gene>
<dbReference type="PANTHER" id="PTHR47756">
    <property type="entry name" value="BLL6612 PROTEIN-RELATED"/>
    <property type="match status" value="1"/>
</dbReference>
<dbReference type="GO" id="GO:0003700">
    <property type="term" value="F:DNA-binding transcription factor activity"/>
    <property type="evidence" value="ECO:0007669"/>
    <property type="project" value="InterPro"/>
</dbReference>
<dbReference type="RefSeq" id="WP_185719323.1">
    <property type="nucleotide sequence ID" value="NZ_BAAAWI010000001.1"/>
</dbReference>
<evidence type="ECO:0000259" key="2">
    <source>
        <dbReference type="Pfam" id="PF20239"/>
    </source>
</evidence>
<protein>
    <submittedName>
        <fullName evidence="3">RNA polymerase subunit sigma-70</fullName>
    </submittedName>
</protein>
<sequence length="397" mass="42238">MPADAAQAVEEAARTSWGRLLAHLAAGTRDLAAAEDALAEAFLAAVRSWPRSGVPDRPEAWLLTAARRTLIDAARRRDVATRALPSLARLGGAEPEPVAPSAIPDKRLELLFTCAHPAIAVGVRSPLMLQAVLGLDAARIASAFLVSPASMGQRLVRAKAKIKQAGIPFAVPGPEQLPERLEFVLDAIYAAYGTGWDERSGLVDEALRLARLVTELLPDEPEAHGLLAALLHGAAREGARRTADGAFVPLDEQDVRRWSPVLMAEAERHLLRATAPGPYRLQAAIQSVHNRRAVTGTTDWTAIAALYDALVTCAPSIGAQVARAAAHMQNGAPAAALAMLDALDAPTYQPYWVVRAHCLHRTGADPGGATRTALGLTEDPALRAHLTETFHDWATGR</sequence>
<dbReference type="InterPro" id="IPR007627">
    <property type="entry name" value="RNA_pol_sigma70_r2"/>
</dbReference>
<proteinExistence type="predicted"/>
<accession>A0A7G7MIA0</accession>
<dbReference type="InterPro" id="IPR046531">
    <property type="entry name" value="DUF6596"/>
</dbReference>
<feature type="domain" description="RNA polymerase sigma-70 region 2" evidence="1">
    <location>
        <begin position="23"/>
        <end position="78"/>
    </location>
</feature>
<reference evidence="3 4" key="1">
    <citation type="submission" date="2020-08" db="EMBL/GenBank/DDBJ databases">
        <authorList>
            <person name="Mo P."/>
        </authorList>
    </citation>
    <scope>NUCLEOTIDE SEQUENCE [LARGE SCALE GENOMIC DNA]</scope>
    <source>
        <strain evidence="3 4">CGMCC 4.1532</strain>
    </source>
</reference>
<keyword evidence="4" id="KW-1185">Reference proteome</keyword>
<dbReference type="GO" id="GO:0006352">
    <property type="term" value="P:DNA-templated transcription initiation"/>
    <property type="evidence" value="ECO:0007669"/>
    <property type="project" value="InterPro"/>
</dbReference>
<evidence type="ECO:0000313" key="3">
    <source>
        <dbReference type="EMBL" id="QNG52511.1"/>
    </source>
</evidence>